<dbReference type="PRINTS" id="PR00381">
    <property type="entry name" value="KINESINLIGHT"/>
</dbReference>
<dbReference type="EMBL" id="JBBAYM010000041">
    <property type="protein sequence ID" value="MEI5615799.1"/>
    <property type="molecule type" value="Genomic_DNA"/>
</dbReference>
<dbReference type="PANTHER" id="PTHR45783:SF3">
    <property type="entry name" value="KINESIN LIGHT CHAIN"/>
    <property type="match status" value="1"/>
</dbReference>
<dbReference type="SUPFAM" id="SSF52540">
    <property type="entry name" value="P-loop containing nucleoside triphosphate hydrolases"/>
    <property type="match status" value="1"/>
</dbReference>
<evidence type="ECO:0000256" key="3">
    <source>
        <dbReference type="ARBA" id="ARBA00022490"/>
    </source>
</evidence>
<evidence type="ECO:0000256" key="1">
    <source>
        <dbReference type="ARBA" id="ARBA00004245"/>
    </source>
</evidence>
<dbReference type="SMART" id="SM00028">
    <property type="entry name" value="TPR"/>
    <property type="match status" value="8"/>
</dbReference>
<dbReference type="NCBIfam" id="NF040586">
    <property type="entry name" value="FxSxx_TPR"/>
    <property type="match status" value="1"/>
</dbReference>
<evidence type="ECO:0000313" key="10">
    <source>
        <dbReference type="EMBL" id="MEI5615799.1"/>
    </source>
</evidence>
<dbReference type="Proteomes" id="UP001365781">
    <property type="component" value="Unassembled WGS sequence"/>
</dbReference>
<keyword evidence="11" id="KW-1185">Reference proteome</keyword>
<protein>
    <submittedName>
        <fullName evidence="10">FxSxx-COOH system tetratricopeptide repeat protein</fullName>
    </submittedName>
</protein>
<dbReference type="InterPro" id="IPR011990">
    <property type="entry name" value="TPR-like_helical_dom_sf"/>
</dbReference>
<comment type="similarity">
    <text evidence="2">Belongs to the kinesin light chain family.</text>
</comment>
<accession>A0ABU8GS21</accession>
<evidence type="ECO:0000256" key="5">
    <source>
        <dbReference type="ARBA" id="ARBA00022737"/>
    </source>
</evidence>
<keyword evidence="8" id="KW-0505">Motor protein</keyword>
<dbReference type="Gene3D" id="3.40.50.300">
    <property type="entry name" value="P-loop containing nucleotide triphosphate hydrolases"/>
    <property type="match status" value="1"/>
</dbReference>
<evidence type="ECO:0000256" key="7">
    <source>
        <dbReference type="ARBA" id="ARBA00023054"/>
    </source>
</evidence>
<sequence length="854" mass="89594">MSAEHMPSSASGGRAAAAGSNPGVIATGNDARIDQRTLVLPSDAVRPAVSGEAVAVLNNLPAYDSAVFEGREDALRFLAAVPSAGTGVVAQSVRGLGGVGKSTLVLHHAHAFLAGGRGPVWWIDAESEAGIVAGLAGLATALNPVHAALPLEDAAQWALVWLQSRSGWLVILDNAEDPADVSAFLGRLTTGQVVITTRRDLPWRDLAAPLRLDTLTLDAAVAVLEEITGRSGTDDTAFAKLADELGCLPLALQQAGAYLAQTRTMARDYLTELRRDPAGVLGATPPGDAQQRTVAQVWSVTLNAVEEADPHAVHLLRILACMAPDPLPRNVLDTALPTRRAVDHALGVLAAYSMITLTGTVITTHRLVQSVIRTTAPPPPAPTTGLQRLTQRLRRRRPATPPAPHTTALALLLRTLPPDNPGDVRGWPVWQSLLPHLQAVIPHHDDDSTDPALATAMGQTASYLLSRGQALLALPLEERALAITEAALGPDHPYTAKCLNSLAFTFSALGRHGEALLLEERALAITEAALGPDHPDTALRLNNLASTFSDLGRHGEALPLTERALAVTEAALGPDHPTTATRLGNLASTFSALGRHGEALPLAERALAITEAALGPDHPTTATRLGNLAFTLSDLGRHGEALPLEERALAITEAALGPDHPDTAKCLNNLASTFSDLGRHGEALPLTERALAVTEAALGPDHPDTALRLNNLASTSSALGRHGEALPLTERALAITEAALGPDHPTTAICLGSLAFTFSALGRHGEALPLEERALAITEAALGPDHPDTALRLNNLAFTFSDLGRHGEALPLEERALAITEAALGPDHPDTAKCLNNLAEIQRRLEQANRDEAL</sequence>
<evidence type="ECO:0000256" key="9">
    <source>
        <dbReference type="ARBA" id="ARBA00023212"/>
    </source>
</evidence>
<dbReference type="InterPro" id="IPR027417">
    <property type="entry name" value="P-loop_NTPase"/>
</dbReference>
<keyword evidence="7" id="KW-0175">Coiled coil</keyword>
<dbReference type="Pfam" id="PF13424">
    <property type="entry name" value="TPR_12"/>
    <property type="match status" value="5"/>
</dbReference>
<evidence type="ECO:0000256" key="8">
    <source>
        <dbReference type="ARBA" id="ARBA00023175"/>
    </source>
</evidence>
<keyword evidence="9" id="KW-0206">Cytoskeleton</keyword>
<evidence type="ECO:0000313" key="11">
    <source>
        <dbReference type="Proteomes" id="UP001365781"/>
    </source>
</evidence>
<name>A0ABU8GS21_9ACTN</name>
<comment type="subcellular location">
    <subcellularLocation>
        <location evidence="1">Cytoplasm</location>
        <location evidence="1">Cytoskeleton</location>
    </subcellularLocation>
</comment>
<evidence type="ECO:0000256" key="2">
    <source>
        <dbReference type="ARBA" id="ARBA00009622"/>
    </source>
</evidence>
<evidence type="ECO:0000256" key="6">
    <source>
        <dbReference type="ARBA" id="ARBA00022803"/>
    </source>
</evidence>
<dbReference type="SUPFAM" id="SSF48452">
    <property type="entry name" value="TPR-like"/>
    <property type="match status" value="3"/>
</dbReference>
<keyword evidence="3" id="KW-0963">Cytoplasm</keyword>
<proteinExistence type="inferred from homology"/>
<evidence type="ECO:0000256" key="4">
    <source>
        <dbReference type="ARBA" id="ARBA00022701"/>
    </source>
</evidence>
<dbReference type="InterPro" id="IPR002151">
    <property type="entry name" value="Kinesin_light"/>
</dbReference>
<dbReference type="PANTHER" id="PTHR45783">
    <property type="entry name" value="KINESIN LIGHT CHAIN"/>
    <property type="match status" value="1"/>
</dbReference>
<dbReference type="Gene3D" id="1.25.40.10">
    <property type="entry name" value="Tetratricopeptide repeat domain"/>
    <property type="match status" value="3"/>
</dbReference>
<comment type="caution">
    <text evidence="10">The sequence shown here is derived from an EMBL/GenBank/DDBJ whole genome shotgun (WGS) entry which is preliminary data.</text>
</comment>
<gene>
    <name evidence="10" type="primary">fxsT</name>
    <name evidence="10" type="ORF">WB403_42515</name>
</gene>
<dbReference type="RefSeq" id="WP_336558932.1">
    <property type="nucleotide sequence ID" value="NZ_JBBAYM010000041.1"/>
</dbReference>
<keyword evidence="6" id="KW-0802">TPR repeat</keyword>
<organism evidence="10 11">
    <name type="scientific">Streptomyces brasiliscabiei</name>
    <dbReference type="NCBI Taxonomy" id="2736302"/>
    <lineage>
        <taxon>Bacteria</taxon>
        <taxon>Bacillati</taxon>
        <taxon>Actinomycetota</taxon>
        <taxon>Actinomycetes</taxon>
        <taxon>Kitasatosporales</taxon>
        <taxon>Streptomycetaceae</taxon>
        <taxon>Streptomyces</taxon>
    </lineage>
</organism>
<dbReference type="InterPro" id="IPR019734">
    <property type="entry name" value="TPR_rpt"/>
</dbReference>
<keyword evidence="5" id="KW-0677">Repeat</keyword>
<reference evidence="10 11" key="1">
    <citation type="submission" date="2024-03" db="EMBL/GenBank/DDBJ databases">
        <title>First Report of Pectobacterium brasiliscabiei causing potato scab in china.</title>
        <authorList>
            <person name="Handique U."/>
        </authorList>
    </citation>
    <scope>NUCLEOTIDE SEQUENCE [LARGE SCALE GENOMIC DNA]</scope>
    <source>
        <strain evidence="10 11">ZRIMU1503</strain>
    </source>
</reference>
<keyword evidence="4" id="KW-0493">Microtubule</keyword>